<sequence length="568" mass="66051">MTSKISYFILFEILIFATGKPSYRQDINHDELQYGLKKLIEDIIKQGYDVMVNHHEDHPGTHHEDITQITYNGGKSKFHHKNEKQRTVESYRGANGKNLQYNDHPSVTNFQNYNLNLKKRPKPVENNIDTEEMKYRSQARGESENINDVLEFLNDLDKTLNIKGSNDLEMRCSGNRCGGTRGERGNNDEEQPFMPDSEYNNNVYGKQLRCNGKSCNIDRDNDRNDRENLRCYGNRCSRKSNYRYNNGDQDNDNIDLKHILRSNGDKYGLNRDDDDDDDYNNNDANYDNNYRVDTNSLRCVGDRCGLNRYDDDDDDRVETDSLRCVGDRCGLNRYDNDDDRVGTDSLRCVGDRCGLNRYDNDDDRIGRDSMRCVGDRCGLNRYDNDDDRVGTESLRCVGDRCGLNRYDDDDDRIGRDSMRCVGDRCGLNRYNDDDDDDRVGIDSLRCVGNRCGINRNDDDEDREDTNSFRCHGDRCDGNRYGNERENLRCSGKKCSRTRTDDKNRAKYDLDLSRIFYSILPKANSLRGNDLSLNEKRRFFDMIQQFFDIFKEKVDNAIHGNSTIEQVND</sequence>
<evidence type="ECO:0000313" key="2">
    <source>
        <dbReference type="Proteomes" id="UP001231649"/>
    </source>
</evidence>
<gene>
    <name evidence="1" type="ORF">PYW08_009014</name>
</gene>
<dbReference type="Proteomes" id="UP001231649">
    <property type="component" value="Chromosome 23"/>
</dbReference>
<evidence type="ECO:0000313" key="1">
    <source>
        <dbReference type="EMBL" id="KAJ8710499.1"/>
    </source>
</evidence>
<proteinExistence type="predicted"/>
<comment type="caution">
    <text evidence="1">The sequence shown here is derived from an EMBL/GenBank/DDBJ whole genome shotgun (WGS) entry which is preliminary data.</text>
</comment>
<dbReference type="EMBL" id="CM056799">
    <property type="protein sequence ID" value="KAJ8710499.1"/>
    <property type="molecule type" value="Genomic_DNA"/>
</dbReference>
<protein>
    <submittedName>
        <fullName evidence="1">Uncharacterized protein</fullName>
    </submittedName>
</protein>
<reference evidence="1" key="1">
    <citation type="submission" date="2023-03" db="EMBL/GenBank/DDBJ databases">
        <title>Chromosome-level genomes of two armyworms, Mythimna separata and Mythimna loreyi, provide insights into the biosynthesis and reception of sex pheromones.</title>
        <authorList>
            <person name="Zhao H."/>
        </authorList>
    </citation>
    <scope>NUCLEOTIDE SEQUENCE</scope>
    <source>
        <strain evidence="1">BeijingLab</strain>
    </source>
</reference>
<organism evidence="1 2">
    <name type="scientific">Mythimna loreyi</name>
    <dbReference type="NCBI Taxonomy" id="667449"/>
    <lineage>
        <taxon>Eukaryota</taxon>
        <taxon>Metazoa</taxon>
        <taxon>Ecdysozoa</taxon>
        <taxon>Arthropoda</taxon>
        <taxon>Hexapoda</taxon>
        <taxon>Insecta</taxon>
        <taxon>Pterygota</taxon>
        <taxon>Neoptera</taxon>
        <taxon>Endopterygota</taxon>
        <taxon>Lepidoptera</taxon>
        <taxon>Glossata</taxon>
        <taxon>Ditrysia</taxon>
        <taxon>Noctuoidea</taxon>
        <taxon>Noctuidae</taxon>
        <taxon>Noctuinae</taxon>
        <taxon>Hadenini</taxon>
        <taxon>Mythimna</taxon>
    </lineage>
</organism>
<name>A0ACC2QBB4_9NEOP</name>
<keyword evidence="2" id="KW-1185">Reference proteome</keyword>
<accession>A0ACC2QBB4</accession>